<evidence type="ECO:0000256" key="6">
    <source>
        <dbReference type="ARBA" id="ARBA00023098"/>
    </source>
</evidence>
<dbReference type="CDD" id="cd00833">
    <property type="entry name" value="PKS"/>
    <property type="match status" value="1"/>
</dbReference>
<dbReference type="PANTHER" id="PTHR43074">
    <property type="entry name" value="OMEGA-3 POLYUNSATURATED FATTY ACID SYNTHASE PFAB-RELATED"/>
    <property type="match status" value="1"/>
</dbReference>
<dbReference type="PANTHER" id="PTHR43074:SF1">
    <property type="entry name" value="BETA-KETOACYL SYNTHASE FAMILY PROTEIN-RELATED"/>
    <property type="match status" value="1"/>
</dbReference>
<dbReference type="PROSITE" id="PS52004">
    <property type="entry name" value="KS3_2"/>
    <property type="match status" value="2"/>
</dbReference>
<organism evidence="11 12">
    <name type="scientific">Psychromonas aquatilis</name>
    <dbReference type="NCBI Taxonomy" id="2005072"/>
    <lineage>
        <taxon>Bacteria</taxon>
        <taxon>Pseudomonadati</taxon>
        <taxon>Pseudomonadota</taxon>
        <taxon>Gammaproteobacteria</taxon>
        <taxon>Alteromonadales</taxon>
        <taxon>Psychromonadaceae</taxon>
        <taxon>Psychromonas</taxon>
    </lineage>
</organism>
<dbReference type="InterPro" id="IPR014031">
    <property type="entry name" value="Ketoacyl_synth_C"/>
</dbReference>
<dbReference type="PROSITE" id="PS00606">
    <property type="entry name" value="KS3_1"/>
    <property type="match status" value="1"/>
</dbReference>
<feature type="domain" description="Ketosynthase family 3 (KS3)" evidence="10">
    <location>
        <begin position="1"/>
        <end position="452"/>
    </location>
</feature>
<comment type="caution">
    <text evidence="11">The sequence shown here is derived from an EMBL/GenBank/DDBJ whole genome shotgun (WGS) entry which is preliminary data.</text>
</comment>
<evidence type="ECO:0000256" key="4">
    <source>
        <dbReference type="ARBA" id="ARBA00022679"/>
    </source>
</evidence>
<dbReference type="EMBL" id="JBAKAZ010000012">
    <property type="protein sequence ID" value="MEL0628952.1"/>
    <property type="molecule type" value="Genomic_DNA"/>
</dbReference>
<dbReference type="Gene3D" id="3.10.129.10">
    <property type="entry name" value="Hotdog Thioesterase"/>
    <property type="match status" value="4"/>
</dbReference>
<evidence type="ECO:0000259" key="10">
    <source>
        <dbReference type="PROSITE" id="PS52004"/>
    </source>
</evidence>
<comment type="pathway">
    <text evidence="1">Lipid metabolism; fatty acid biosynthesis.</text>
</comment>
<keyword evidence="12" id="KW-1185">Reference proteome</keyword>
<dbReference type="Gene3D" id="3.40.47.10">
    <property type="match status" value="2"/>
</dbReference>
<evidence type="ECO:0000256" key="5">
    <source>
        <dbReference type="ARBA" id="ARBA00022832"/>
    </source>
</evidence>
<keyword evidence="6" id="KW-0443">Lipid metabolism</keyword>
<evidence type="ECO:0000256" key="7">
    <source>
        <dbReference type="ARBA" id="ARBA00023160"/>
    </source>
</evidence>
<dbReference type="InterPro" id="IPR014030">
    <property type="entry name" value="Ketoacyl_synth_N"/>
</dbReference>
<protein>
    <submittedName>
        <fullName evidence="11">Beta-ketoacyl synthase N-terminal-like domain-containing protein</fullName>
    </submittedName>
</protein>
<gene>
    <name evidence="11" type="ORF">V6256_04945</name>
</gene>
<dbReference type="SMART" id="SM00825">
    <property type="entry name" value="PKS_KS"/>
    <property type="match status" value="1"/>
</dbReference>
<evidence type="ECO:0000313" key="12">
    <source>
        <dbReference type="Proteomes" id="UP001369082"/>
    </source>
</evidence>
<feature type="domain" description="Ketosynthase family 3 (KS3)" evidence="10">
    <location>
        <begin position="467"/>
        <end position="872"/>
    </location>
</feature>
<dbReference type="Proteomes" id="UP001369082">
    <property type="component" value="Unassembled WGS sequence"/>
</dbReference>
<evidence type="ECO:0000256" key="1">
    <source>
        <dbReference type="ARBA" id="ARBA00005194"/>
    </source>
</evidence>
<reference evidence="11 12" key="1">
    <citation type="submission" date="2024-02" db="EMBL/GenBank/DDBJ databases">
        <title>Bacteria isolated from the canopy kelp, Nereocystis luetkeana.</title>
        <authorList>
            <person name="Pfister C.A."/>
            <person name="Younker I.T."/>
            <person name="Light S.H."/>
        </authorList>
    </citation>
    <scope>NUCLEOTIDE SEQUENCE [LARGE SCALE GENOMIC DNA]</scope>
    <source>
        <strain evidence="11 12">TI.1.05</strain>
    </source>
</reference>
<evidence type="ECO:0000256" key="3">
    <source>
        <dbReference type="ARBA" id="ARBA00022516"/>
    </source>
</evidence>
<dbReference type="RefSeq" id="WP_341596967.1">
    <property type="nucleotide sequence ID" value="NZ_JBAKAZ010000012.1"/>
</dbReference>
<dbReference type="SUPFAM" id="SSF54637">
    <property type="entry name" value="Thioesterase/thiol ester dehydrase-isomerase"/>
    <property type="match status" value="4"/>
</dbReference>
<dbReference type="InterPro" id="IPR010083">
    <property type="entry name" value="FabA"/>
</dbReference>
<proteinExistence type="inferred from homology"/>
<dbReference type="InterPro" id="IPR013114">
    <property type="entry name" value="FabA_FabZ"/>
</dbReference>
<evidence type="ECO:0000256" key="9">
    <source>
        <dbReference type="RuleBase" id="RU003694"/>
    </source>
</evidence>
<sequence length="1918" mass="211521">MENIAIVGIANLFPGSSAPEEFWQQLLKQQDNRTPITEVELGVTPTDYLGNKGETDKFYCLYGGYIRDFEFNADEYLPQHPSNITSTYLKQLDDLHHWSLYVTKRALQDAGYWQSEALNNCGLILGNLSFPTKSSNHLFMHTYKHVVEHALQQTVHSSFTLSGFAENKNVAPENALVAGYPAALLAQVNGLGGQYFALDAACASSCYSVKLACDYLQTGKADMMLAGAVSAADSLFVNMGFSIFQAFPENNRHAPFDKDSQGLFAAQGAGMMVLKRHSDALRDGDTIHAVIKGGALTNDGKGEFVLSPNSKGQVLAYQQAYDNAQVDPLHVDYIECHATGTPKGDKVELHSMEQFFSQYNHKPLLGSAKSNLGHLLTAAGMPGMTKAIYALNHGLIPATINVDNAISTKQAYFSAQQIPTNTTTWPAVTHQKTAGVSVFGFGGSNAHLVLQAGDTPEAVNSKKLNKVQRLAVVGMDCHFGQVDTLSHFQDILEQNQSVFSALPKQRWQGIDLLPETLQTVGLSAAPKGNYVSEFDIDFLRFKIPPNDQDSLIAQQLLMMKVADNAAKDAQLSVGSNVAVLVAMGLELDLHQYRGRVNLHTQIQQSLHKQGIELSEAQQAELIKVSKQGINDPAQLNQYTSFIGNIMASRISALWDFSGPAFTVSSEDNSVYKCVDIADNLLQTSNVEAVIIASVDLAGSLENISLRQQFMPVSEQAVVASRTAQQQDWLVGEGAGAIVVKANDKASQEQVYGNIEACLFAANQTTQENITLANNALAKVGITAAQVKQVEAFAAGTRTQLNNEQSALASVYENAEIISSKQSVGHCFNASGMVSLIASLLTNKKAKQSQPVNYVALNGLGMDGSVAHLILSDKDAIRQISDKQIAAQKPGLIKTIQVGGKSIFDAIYQEKQNPVIKEIQQAFAAHYSDKATLDTDTPNLAQQASSSNSTTDINHKINAEFTNMTDSSASKVKVNSTVSQHIAQQSKTHQAFLRARFLAEKQISTLIKLQAQVASGSTDKALDTSTPKATSNVQIPGSIAIQGQTGYQYPPLQLKAQYNKPSEVVFDTADLVEFAEGKIGNVFGSEYSIIDNYERRVRLPTTDYLLVSRVTALDANINQYKKSSMVTEYDIPLDAPFLIDGQIPWSVSVESGQCDLMLISYIGIDFQNRGERVYRLLDCELTFLEEMAFGGETLRYEIHIDSYAKNGEQLLFFFHYDCYVGDKKVLIMRNGCAGFFTDEELADGKGVISTATDQAQFDAAKKSSFAPLITNHKTQYNYQDMLKLVNGDIKGCFGDDYDQKGRNPSLKFSSQKFLMIERITSIDKNGGHWGLGVLEGQKDLSPEHWYFPCHFKDDQVMAGSLMSEGCGQMAMFFMLWLGMNGEVNNARFQPMPGEAQTVRCRGQVRPQSNVLTYRMEVTDIGMLPRPFIKANIDIILDGKVVVDFKNLCMEIKEQDEHSPYPVQLPENVSKVTKSVNTTNNTVSPLSGGDEFDERGVQPFKHPERPLMRVESDMTSPTNKGVVPIKHFEAPLVSGQNRVADSVPFTPWHLFEFATGDISKCFGPDFDVYHGRTPPRTPCGDLQVVTRVTEVVGQRMDFKTPSSCTAEYFVPEDAWYFTKNSNDNWMPYSLLMEIALQPNGFISAYMGTTLKYPEKDLYFRNLDGHGELLKQIDLRGKTIVNKSVLLSTSMAGGAIIQSFSFELSVDGETIYRGGAVFGYFSADSLTNQLGIDNGQITQPWFVTNNTPREQIKQVDLSNVQSPLFVGQINKPNYRLAGGQLNFVDNVSIVEGGGDYKLAYIYGERTIDASDWFFRYHFHQDPVMPGSLGVEAIIELLQCYALNNDLGKQFKNPRFITSTTKVEWKYRGQITPLNKKMNLDIHLKEIIKTDTEVRLIGDANLSKDGLRIYQVKDIILSLIES</sequence>
<keyword evidence="4 9" id="KW-0808">Transferase</keyword>
<dbReference type="InterPro" id="IPR052568">
    <property type="entry name" value="PKS-FAS_Synthase"/>
</dbReference>
<accession>A0ABU9GNS9</accession>
<comment type="similarity">
    <text evidence="2">Belongs to the thioester dehydratase family. FabA subfamily.</text>
</comment>
<dbReference type="Pfam" id="PF07977">
    <property type="entry name" value="FabA"/>
    <property type="match status" value="2"/>
</dbReference>
<dbReference type="InterPro" id="IPR029069">
    <property type="entry name" value="HotDog_dom_sf"/>
</dbReference>
<evidence type="ECO:0000256" key="8">
    <source>
        <dbReference type="ARBA" id="ARBA00023239"/>
    </source>
</evidence>
<dbReference type="InterPro" id="IPR018201">
    <property type="entry name" value="Ketoacyl_synth_AS"/>
</dbReference>
<comment type="similarity">
    <text evidence="9">Belongs to the thiolase-like superfamily. Beta-ketoacyl-ACP synthases family.</text>
</comment>
<keyword evidence="5" id="KW-0276">Fatty acid metabolism</keyword>
<dbReference type="CDD" id="cd01287">
    <property type="entry name" value="FabA"/>
    <property type="match status" value="2"/>
</dbReference>
<keyword evidence="7" id="KW-0275">Fatty acid biosynthesis</keyword>
<dbReference type="SUPFAM" id="SSF53901">
    <property type="entry name" value="Thiolase-like"/>
    <property type="match status" value="4"/>
</dbReference>
<dbReference type="Pfam" id="PF02801">
    <property type="entry name" value="Ketoacyl-synt_C"/>
    <property type="match status" value="2"/>
</dbReference>
<name>A0ABU9GNS9_9GAMM</name>
<dbReference type="InterPro" id="IPR016039">
    <property type="entry name" value="Thiolase-like"/>
</dbReference>
<keyword evidence="8" id="KW-0456">Lyase</keyword>
<keyword evidence="3" id="KW-0444">Lipid biosynthesis</keyword>
<evidence type="ECO:0000256" key="2">
    <source>
        <dbReference type="ARBA" id="ARBA00006714"/>
    </source>
</evidence>
<dbReference type="InterPro" id="IPR020841">
    <property type="entry name" value="PKS_Beta-ketoAc_synthase_dom"/>
</dbReference>
<dbReference type="Pfam" id="PF00109">
    <property type="entry name" value="ketoacyl-synt"/>
    <property type="match status" value="2"/>
</dbReference>
<evidence type="ECO:0000313" key="11">
    <source>
        <dbReference type="EMBL" id="MEL0628952.1"/>
    </source>
</evidence>